<evidence type="ECO:0000313" key="3">
    <source>
        <dbReference type="Proteomes" id="UP000499080"/>
    </source>
</evidence>
<evidence type="ECO:0000259" key="1">
    <source>
        <dbReference type="Pfam" id="PF16177"/>
    </source>
</evidence>
<proteinExistence type="predicted"/>
<dbReference type="OrthoDB" id="10253869at2759"/>
<dbReference type="PANTHER" id="PTHR42921:SF1">
    <property type="entry name" value="ACETOACETYL-COA SYNTHETASE"/>
    <property type="match status" value="1"/>
</dbReference>
<dbReference type="Gene3D" id="3.40.50.12780">
    <property type="entry name" value="N-terminal domain of ligase-like"/>
    <property type="match status" value="1"/>
</dbReference>
<feature type="domain" description="Acetyl-coenzyme A synthetase N-terminal" evidence="1">
    <location>
        <begin position="41"/>
        <end position="98"/>
    </location>
</feature>
<accession>A0A4Y2C7W4</accession>
<dbReference type="InterPro" id="IPR042099">
    <property type="entry name" value="ANL_N_sf"/>
</dbReference>
<dbReference type="EMBL" id="BGPR01085693">
    <property type="protein sequence ID" value="GBM00512.1"/>
    <property type="molecule type" value="Genomic_DNA"/>
</dbReference>
<dbReference type="GO" id="GO:0030729">
    <property type="term" value="F:acetoacetate-CoA ligase activity"/>
    <property type="evidence" value="ECO:0007669"/>
    <property type="project" value="TreeGrafter"/>
</dbReference>
<dbReference type="Proteomes" id="UP000499080">
    <property type="component" value="Unassembled WGS sequence"/>
</dbReference>
<dbReference type="InterPro" id="IPR032387">
    <property type="entry name" value="ACAS_N"/>
</dbReference>
<dbReference type="SUPFAM" id="SSF56801">
    <property type="entry name" value="Acetyl-CoA synthetase-like"/>
    <property type="match status" value="1"/>
</dbReference>
<keyword evidence="3" id="KW-1185">Reference proteome</keyword>
<reference evidence="2 3" key="1">
    <citation type="journal article" date="2019" name="Sci. Rep.">
        <title>Orb-weaving spider Araneus ventricosus genome elucidates the spidroin gene catalogue.</title>
        <authorList>
            <person name="Kono N."/>
            <person name="Nakamura H."/>
            <person name="Ohtoshi R."/>
            <person name="Moran D.A.P."/>
            <person name="Shinohara A."/>
            <person name="Yoshida Y."/>
            <person name="Fujiwara M."/>
            <person name="Mori M."/>
            <person name="Tomita M."/>
            <person name="Arakawa K."/>
        </authorList>
    </citation>
    <scope>NUCLEOTIDE SEQUENCE [LARGE SCALE GENOMIC DNA]</scope>
</reference>
<organism evidence="2 3">
    <name type="scientific">Araneus ventricosus</name>
    <name type="common">Orbweaver spider</name>
    <name type="synonym">Epeira ventricosa</name>
    <dbReference type="NCBI Taxonomy" id="182803"/>
    <lineage>
        <taxon>Eukaryota</taxon>
        <taxon>Metazoa</taxon>
        <taxon>Ecdysozoa</taxon>
        <taxon>Arthropoda</taxon>
        <taxon>Chelicerata</taxon>
        <taxon>Arachnida</taxon>
        <taxon>Araneae</taxon>
        <taxon>Araneomorphae</taxon>
        <taxon>Entelegynae</taxon>
        <taxon>Araneoidea</taxon>
        <taxon>Araneidae</taxon>
        <taxon>Araneus</taxon>
    </lineage>
</organism>
<gene>
    <name evidence="2" type="primary">aacs_2</name>
    <name evidence="2" type="ORF">AVEN_238260_1</name>
</gene>
<protein>
    <submittedName>
        <fullName evidence="2">Acetoacetyl-CoA synthetase</fullName>
    </submittedName>
</protein>
<name>A0A4Y2C7W4_ARAVE</name>
<dbReference type="PANTHER" id="PTHR42921">
    <property type="entry name" value="ACETOACETYL-COA SYNTHETASE"/>
    <property type="match status" value="1"/>
</dbReference>
<evidence type="ECO:0000313" key="2">
    <source>
        <dbReference type="EMBL" id="GBM00512.1"/>
    </source>
</evidence>
<sequence length="149" mass="17281">MDHKQFAEVPQIWKPDAHHGKQVKKLKKIIEDKYKVEFGDYMDFHKWSVEHLCEFWAEMWDFLGIVSSEKFETVIDLNVPMSDSPKWFEGAKLNFAENMLKYRDDRIALVQDACSPNGRAATDGGKGIDVLPAYLQTLTLIELMQEISQ</sequence>
<comment type="caution">
    <text evidence="2">The sequence shown here is derived from an EMBL/GenBank/DDBJ whole genome shotgun (WGS) entry which is preliminary data.</text>
</comment>
<dbReference type="AlphaFoldDB" id="A0A4Y2C7W4"/>
<dbReference type="Pfam" id="PF16177">
    <property type="entry name" value="ACAS_N"/>
    <property type="match status" value="1"/>
</dbReference>